<dbReference type="GO" id="GO:0004553">
    <property type="term" value="F:hydrolase activity, hydrolyzing O-glycosyl compounds"/>
    <property type="evidence" value="ECO:0007669"/>
    <property type="project" value="TreeGrafter"/>
</dbReference>
<sequence>MALPINTPLIGQLGAVDNPSAMPIARVQPTHTPLKPITRLGTPAFTVTFGAVIDSTTAPPSDTPEPVLPTVAPGTPTATLPFGPVVDPNYTPPPTYTPLPSPTFGSGTLPAPPTLPQAEGTLLRADLMGVQIHTFLDDNGFSAMLDRAAELGVGWVKFQLSWKLYEPAPGQFSDFYHGMVLNIQRASTRGFKTLVSIAKAPDWARPIAVRGLEDGPPADPQHLADFIAAFVRDVKPEFIDAIEIWNEPNLIREWRGNPISGADYMRYFRAAYEAILREQRAQPSALKPTHRIMVITAGLAPTVTFPGQSMNDREWLQELYNSGLATLSADGDIGVGVHSFGWANAPEARCCQATGNVTGWYEHPSFYFRETLDAYRQIMLRNGHGAAKLWVTEFGWATYDGLVRSDGTPAQIDPNYAWQGFLNQEQQAAYILRAFRLAQSAPYSEFVAPMILWNLNFAMIEGLVDNSREEAGFSLLDAEGRPRRAFYALRDAPKVR</sequence>
<evidence type="ECO:0000313" key="2">
    <source>
        <dbReference type="Proteomes" id="UP000229681"/>
    </source>
</evidence>
<proteinExistence type="predicted"/>
<dbReference type="SUPFAM" id="SSF51445">
    <property type="entry name" value="(Trans)glycosidases"/>
    <property type="match status" value="1"/>
</dbReference>
<evidence type="ECO:0000313" key="1">
    <source>
        <dbReference type="EMBL" id="PJF36736.1"/>
    </source>
</evidence>
<dbReference type="PANTHER" id="PTHR12631">
    <property type="entry name" value="ALPHA-L-IDURONIDASE"/>
    <property type="match status" value="1"/>
</dbReference>
<organism evidence="1 2">
    <name type="scientific">Candidatus Thermofonsia Clade 1 bacterium</name>
    <dbReference type="NCBI Taxonomy" id="2364210"/>
    <lineage>
        <taxon>Bacteria</taxon>
        <taxon>Bacillati</taxon>
        <taxon>Chloroflexota</taxon>
        <taxon>Candidatus Thermofontia</taxon>
        <taxon>Candidatus Thermofonsia Clade 1</taxon>
    </lineage>
</organism>
<dbReference type="InterPro" id="IPR051923">
    <property type="entry name" value="Glycosyl_Hydrolase_39"/>
</dbReference>
<dbReference type="PANTHER" id="PTHR12631:SF10">
    <property type="entry name" value="BETA-XYLOSIDASE-LIKE PROTEIN-RELATED"/>
    <property type="match status" value="1"/>
</dbReference>
<name>A0A2M8PGQ7_9CHLR</name>
<accession>A0A2M8PGQ7</accession>
<reference evidence="1 2" key="1">
    <citation type="submission" date="2017-11" db="EMBL/GenBank/DDBJ databases">
        <title>Evolution of Phototrophy in the Chloroflexi Phylum Driven by Horizontal Gene Transfer.</title>
        <authorList>
            <person name="Ward L.M."/>
            <person name="Hemp J."/>
            <person name="Shih P.M."/>
            <person name="Mcglynn S.E."/>
            <person name="Fischer W."/>
        </authorList>
    </citation>
    <scope>NUCLEOTIDE SEQUENCE [LARGE SCALE GENOMIC DNA]</scope>
    <source>
        <strain evidence="1">JP3_13</strain>
    </source>
</reference>
<protein>
    <recommendedName>
        <fullName evidence="3">Glycoside hydrolase family 5 domain-containing protein</fullName>
    </recommendedName>
</protein>
<dbReference type="InterPro" id="IPR017853">
    <property type="entry name" value="GH"/>
</dbReference>
<dbReference type="AlphaFoldDB" id="A0A2M8PGQ7"/>
<evidence type="ECO:0008006" key="3">
    <source>
        <dbReference type="Google" id="ProtNLM"/>
    </source>
</evidence>
<dbReference type="Gene3D" id="3.20.20.80">
    <property type="entry name" value="Glycosidases"/>
    <property type="match status" value="1"/>
</dbReference>
<dbReference type="EMBL" id="PGTM01000034">
    <property type="protein sequence ID" value="PJF36736.1"/>
    <property type="molecule type" value="Genomic_DNA"/>
</dbReference>
<dbReference type="Proteomes" id="UP000229681">
    <property type="component" value="Unassembled WGS sequence"/>
</dbReference>
<gene>
    <name evidence="1" type="ORF">CUN49_03945</name>
</gene>
<comment type="caution">
    <text evidence="1">The sequence shown here is derived from an EMBL/GenBank/DDBJ whole genome shotgun (WGS) entry which is preliminary data.</text>
</comment>